<dbReference type="GO" id="GO:0009425">
    <property type="term" value="C:bacterial-type flagellum basal body"/>
    <property type="evidence" value="ECO:0007669"/>
    <property type="project" value="InterPro"/>
</dbReference>
<evidence type="ECO:0000256" key="2">
    <source>
        <dbReference type="ARBA" id="ARBA00009226"/>
    </source>
</evidence>
<dbReference type="GO" id="GO:0071973">
    <property type="term" value="P:bacterial-type flagellum-dependent cell motility"/>
    <property type="evidence" value="ECO:0007669"/>
    <property type="project" value="InterPro"/>
</dbReference>
<dbReference type="GO" id="GO:0006935">
    <property type="term" value="P:chemotaxis"/>
    <property type="evidence" value="ECO:0007669"/>
    <property type="project" value="UniProtKB-KW"/>
</dbReference>
<dbReference type="PRINTS" id="PR00956">
    <property type="entry name" value="FLGMOTORFLIN"/>
</dbReference>
<evidence type="ECO:0000256" key="5">
    <source>
        <dbReference type="ARBA" id="ARBA00022779"/>
    </source>
</evidence>
<evidence type="ECO:0000313" key="9">
    <source>
        <dbReference type="EMBL" id="SVA89040.1"/>
    </source>
</evidence>
<keyword evidence="5" id="KW-0283">Flagellar rotation</keyword>
<comment type="subcellular location">
    <subcellularLocation>
        <location evidence="1">Cell membrane</location>
        <topology evidence="1">Peripheral membrane protein</topology>
        <orientation evidence="1">Cytoplasmic side</orientation>
    </subcellularLocation>
</comment>
<comment type="similarity">
    <text evidence="2">Belongs to the FliN/MopA/SpaO family.</text>
</comment>
<dbReference type="InterPro" id="IPR036429">
    <property type="entry name" value="SpoA-like_sf"/>
</dbReference>
<evidence type="ECO:0000256" key="4">
    <source>
        <dbReference type="ARBA" id="ARBA00022500"/>
    </source>
</evidence>
<dbReference type="PANTHER" id="PTHR43484:SF1">
    <property type="entry name" value="FLAGELLAR MOTOR SWITCH PROTEIN FLIN"/>
    <property type="match status" value="1"/>
</dbReference>
<evidence type="ECO:0000256" key="6">
    <source>
        <dbReference type="ARBA" id="ARBA00023136"/>
    </source>
</evidence>
<evidence type="ECO:0000256" key="7">
    <source>
        <dbReference type="SAM" id="MobiDB-lite"/>
    </source>
</evidence>
<dbReference type="InterPro" id="IPR001172">
    <property type="entry name" value="FliN_T3SS_HrcQb"/>
</dbReference>
<gene>
    <name evidence="9" type="ORF">METZ01_LOCUS141894</name>
</gene>
<feature type="region of interest" description="Disordered" evidence="7">
    <location>
        <begin position="1"/>
        <end position="21"/>
    </location>
</feature>
<proteinExistence type="inferred from homology"/>
<reference evidence="9" key="1">
    <citation type="submission" date="2018-05" db="EMBL/GenBank/DDBJ databases">
        <authorList>
            <person name="Lanie J.A."/>
            <person name="Ng W.-L."/>
            <person name="Kazmierczak K.M."/>
            <person name="Andrzejewski T.M."/>
            <person name="Davidsen T.M."/>
            <person name="Wayne K.J."/>
            <person name="Tettelin H."/>
            <person name="Glass J.I."/>
            <person name="Rusch D."/>
            <person name="Podicherti R."/>
            <person name="Tsui H.-C.T."/>
            <person name="Winkler M.E."/>
        </authorList>
    </citation>
    <scope>NUCLEOTIDE SEQUENCE</scope>
</reference>
<evidence type="ECO:0000259" key="8">
    <source>
        <dbReference type="Pfam" id="PF01052"/>
    </source>
</evidence>
<name>A0A381ZIG9_9ZZZZ</name>
<sequence>MSEEDPQGMEEEGVEASAPADVSLDGINQNVVKSIPITLNVEVGKTKLKLKDLMAVAQGTVLELDRSVGELMDIKVNDLVIAKGEVVTVENNKLGIRVLEIVSPMERIRDV</sequence>
<feature type="compositionally biased region" description="Acidic residues" evidence="7">
    <location>
        <begin position="1"/>
        <end position="14"/>
    </location>
</feature>
<keyword evidence="3" id="KW-1003">Cell membrane</keyword>
<dbReference type="EMBL" id="UINC01021459">
    <property type="protein sequence ID" value="SVA89040.1"/>
    <property type="molecule type" value="Genomic_DNA"/>
</dbReference>
<dbReference type="InterPro" id="IPR051469">
    <property type="entry name" value="FliN/MopA/SpaO"/>
</dbReference>
<dbReference type="AlphaFoldDB" id="A0A381ZIG9"/>
<evidence type="ECO:0000256" key="1">
    <source>
        <dbReference type="ARBA" id="ARBA00004413"/>
    </source>
</evidence>
<dbReference type="SUPFAM" id="SSF101801">
    <property type="entry name" value="Surface presentation of antigens (SPOA)"/>
    <property type="match status" value="1"/>
</dbReference>
<feature type="domain" description="Flagellar motor switch protein FliN-like C-terminal" evidence="8">
    <location>
        <begin position="32"/>
        <end position="102"/>
    </location>
</feature>
<organism evidence="9">
    <name type="scientific">marine metagenome</name>
    <dbReference type="NCBI Taxonomy" id="408172"/>
    <lineage>
        <taxon>unclassified sequences</taxon>
        <taxon>metagenomes</taxon>
        <taxon>ecological metagenomes</taxon>
    </lineage>
</organism>
<evidence type="ECO:0000256" key="3">
    <source>
        <dbReference type="ARBA" id="ARBA00022475"/>
    </source>
</evidence>
<dbReference type="InterPro" id="IPR012826">
    <property type="entry name" value="FliN"/>
</dbReference>
<keyword evidence="6" id="KW-0472">Membrane</keyword>
<accession>A0A381ZIG9</accession>
<dbReference type="NCBIfam" id="TIGR02480">
    <property type="entry name" value="fliN"/>
    <property type="match status" value="1"/>
</dbReference>
<dbReference type="InterPro" id="IPR001543">
    <property type="entry name" value="FliN-like_C"/>
</dbReference>
<protein>
    <recommendedName>
        <fullName evidence="8">Flagellar motor switch protein FliN-like C-terminal domain-containing protein</fullName>
    </recommendedName>
</protein>
<dbReference type="GO" id="GO:0003774">
    <property type="term" value="F:cytoskeletal motor activity"/>
    <property type="evidence" value="ECO:0007669"/>
    <property type="project" value="InterPro"/>
</dbReference>
<keyword evidence="4" id="KW-0145">Chemotaxis</keyword>
<dbReference type="Pfam" id="PF01052">
    <property type="entry name" value="FliMN_C"/>
    <property type="match status" value="1"/>
</dbReference>
<dbReference type="GO" id="GO:0005886">
    <property type="term" value="C:plasma membrane"/>
    <property type="evidence" value="ECO:0007669"/>
    <property type="project" value="UniProtKB-SubCell"/>
</dbReference>
<dbReference type="Gene3D" id="2.30.330.10">
    <property type="entry name" value="SpoA-like"/>
    <property type="match status" value="1"/>
</dbReference>
<dbReference type="PANTHER" id="PTHR43484">
    <property type="match status" value="1"/>
</dbReference>